<comment type="caution">
    <text evidence="2">The sequence shown here is derived from an EMBL/GenBank/DDBJ whole genome shotgun (WGS) entry which is preliminary data.</text>
</comment>
<dbReference type="EMBL" id="STGX01000011">
    <property type="protein sequence ID" value="THV27324.1"/>
    <property type="molecule type" value="Genomic_DNA"/>
</dbReference>
<reference evidence="2 3" key="1">
    <citation type="journal article" date="2018" name="Int. J. Syst. Evol. Microbiol.">
        <title>Glycomyces paridis sp. nov., isolated from the medicinal plant Paris polyphylla.</title>
        <authorList>
            <person name="Fang X.M."/>
            <person name="Bai J.L."/>
            <person name="Su J."/>
            <person name="Zhao L.L."/>
            <person name="Liu H.Y."/>
            <person name="Ma B.P."/>
            <person name="Zhang Y.Q."/>
            <person name="Yu L.Y."/>
        </authorList>
    </citation>
    <scope>NUCLEOTIDE SEQUENCE [LARGE SCALE GENOMIC DNA]</scope>
    <source>
        <strain evidence="2 3">CPCC 204357</strain>
    </source>
</reference>
<dbReference type="AlphaFoldDB" id="A0A4S8PGA9"/>
<evidence type="ECO:0000313" key="3">
    <source>
        <dbReference type="Proteomes" id="UP000305792"/>
    </source>
</evidence>
<feature type="compositionally biased region" description="Basic and acidic residues" evidence="1">
    <location>
        <begin position="8"/>
        <end position="31"/>
    </location>
</feature>
<gene>
    <name evidence="2" type="ORF">E9998_15850</name>
</gene>
<feature type="region of interest" description="Disordered" evidence="1">
    <location>
        <begin position="1"/>
        <end position="41"/>
    </location>
</feature>
<dbReference type="Proteomes" id="UP000305792">
    <property type="component" value="Unassembled WGS sequence"/>
</dbReference>
<evidence type="ECO:0000256" key="1">
    <source>
        <dbReference type="SAM" id="MobiDB-lite"/>
    </source>
</evidence>
<evidence type="ECO:0000313" key="2">
    <source>
        <dbReference type="EMBL" id="THV27324.1"/>
    </source>
</evidence>
<organism evidence="2 3">
    <name type="scientific">Glycomyces paridis</name>
    <dbReference type="NCBI Taxonomy" id="2126555"/>
    <lineage>
        <taxon>Bacteria</taxon>
        <taxon>Bacillati</taxon>
        <taxon>Actinomycetota</taxon>
        <taxon>Actinomycetes</taxon>
        <taxon>Glycomycetales</taxon>
        <taxon>Glycomycetaceae</taxon>
        <taxon>Glycomyces</taxon>
    </lineage>
</organism>
<keyword evidence="3" id="KW-1185">Reference proteome</keyword>
<protein>
    <submittedName>
        <fullName evidence="2">Uncharacterized protein</fullName>
    </submittedName>
</protein>
<name>A0A4S8PGA9_9ACTN</name>
<dbReference type="OrthoDB" id="2030441at2"/>
<dbReference type="RefSeq" id="WP_136530667.1">
    <property type="nucleotide sequence ID" value="NZ_STGX01000011.1"/>
</dbReference>
<feature type="compositionally biased region" description="Low complexity" evidence="1">
    <location>
        <begin position="32"/>
        <end position="41"/>
    </location>
</feature>
<proteinExistence type="predicted"/>
<accession>A0A4S8PGA9</accession>
<sequence length="146" mass="16523">MTRPKRPSLAERYADAGPAERERLSRNDTTARTEPPAARRPPATVWITRPILHSRGWTDAAIRDFLPGSEHSYSNPHVKGRSRMRLWSADTVARAESTDAWRRRLEASLTRRGVTLRELAASRDPAFLRRATAADAAINARRRRAT</sequence>